<reference evidence="1 2" key="1">
    <citation type="submission" date="2018-11" db="EMBL/GenBank/DDBJ databases">
        <title>Genome assembly of Steccherinum ochraceum LE-BIN_3174, the white-rot fungus of the Steccherinaceae family (The Residual Polyporoid clade, Polyporales, Basidiomycota).</title>
        <authorList>
            <person name="Fedorova T.V."/>
            <person name="Glazunova O.A."/>
            <person name="Landesman E.O."/>
            <person name="Moiseenko K.V."/>
            <person name="Psurtseva N.V."/>
            <person name="Savinova O.S."/>
            <person name="Shakhova N.V."/>
            <person name="Tyazhelova T.V."/>
            <person name="Vasina D.V."/>
        </authorList>
    </citation>
    <scope>NUCLEOTIDE SEQUENCE [LARGE SCALE GENOMIC DNA]</scope>
    <source>
        <strain evidence="1 2">LE-BIN_3174</strain>
    </source>
</reference>
<dbReference type="AlphaFoldDB" id="A0A4R0R7K9"/>
<dbReference type="EMBL" id="RWJN01000512">
    <property type="protein sequence ID" value="TCD61045.1"/>
    <property type="molecule type" value="Genomic_DNA"/>
</dbReference>
<organism evidence="1 2">
    <name type="scientific">Steccherinum ochraceum</name>
    <dbReference type="NCBI Taxonomy" id="92696"/>
    <lineage>
        <taxon>Eukaryota</taxon>
        <taxon>Fungi</taxon>
        <taxon>Dikarya</taxon>
        <taxon>Basidiomycota</taxon>
        <taxon>Agaricomycotina</taxon>
        <taxon>Agaricomycetes</taxon>
        <taxon>Polyporales</taxon>
        <taxon>Steccherinaceae</taxon>
        <taxon>Steccherinum</taxon>
    </lineage>
</organism>
<protein>
    <recommendedName>
        <fullName evidence="3">Fungal-type protein kinase domain-containing protein</fullName>
    </recommendedName>
</protein>
<comment type="caution">
    <text evidence="1">The sequence shown here is derived from an EMBL/GenBank/DDBJ whole genome shotgun (WGS) entry which is preliminary data.</text>
</comment>
<dbReference type="OrthoDB" id="3265188at2759"/>
<evidence type="ECO:0000313" key="1">
    <source>
        <dbReference type="EMBL" id="TCD61045.1"/>
    </source>
</evidence>
<accession>A0A4R0R7K9</accession>
<keyword evidence="2" id="KW-1185">Reference proteome</keyword>
<evidence type="ECO:0008006" key="3">
    <source>
        <dbReference type="Google" id="ProtNLM"/>
    </source>
</evidence>
<name>A0A4R0R7K9_9APHY</name>
<dbReference type="Proteomes" id="UP000292702">
    <property type="component" value="Unassembled WGS sequence"/>
</dbReference>
<sequence>MSTNRKVDDLAGLANSFKKNGLTVLPLQTFIETFLPDRYKTPIPAFKLKKEKGDGSQEEFCDRVSSGRPTRTTNLPNSVPSLSTLALIDQRRLRQLFAAQPDAKALPTWTHADIPIMTSRFDEDIYLRGTGDADAFVLGQLAAAVANLMNTQHRTFVMMIHIFGNRARVIRWDRGGVVASEVFDYDKREKMLTEILYATEKEAEVLLQAKADAAMQEPVLEKLESVDKRGVFYKINVDVDIRGEVYSTRRQMRNHTFVFRNAFYDDNETFLGRSTRVFYA</sequence>
<feature type="non-terminal residue" evidence="1">
    <location>
        <position position="280"/>
    </location>
</feature>
<proteinExistence type="predicted"/>
<evidence type="ECO:0000313" key="2">
    <source>
        <dbReference type="Proteomes" id="UP000292702"/>
    </source>
</evidence>
<gene>
    <name evidence="1" type="ORF">EIP91_009133</name>
</gene>